<evidence type="ECO:0000313" key="2">
    <source>
        <dbReference type="EMBL" id="CAA9432502.1"/>
    </source>
</evidence>
<name>A0A6J4Q2S4_9ACTN</name>
<sequence length="41" mass="4601">AGNNAVTVGRARRHTRGAAGAYRRSPHPRHRLHHRQDPPGR</sequence>
<dbReference type="EMBL" id="CADCUV010000162">
    <property type="protein sequence ID" value="CAA9432502.1"/>
    <property type="molecule type" value="Genomic_DNA"/>
</dbReference>
<feature type="non-terminal residue" evidence="2">
    <location>
        <position position="41"/>
    </location>
</feature>
<accession>A0A6J4Q2S4</accession>
<feature type="non-terminal residue" evidence="2">
    <location>
        <position position="1"/>
    </location>
</feature>
<reference evidence="2" key="1">
    <citation type="submission" date="2020-02" db="EMBL/GenBank/DDBJ databases">
        <authorList>
            <person name="Meier V. D."/>
        </authorList>
    </citation>
    <scope>NUCLEOTIDE SEQUENCE</scope>
    <source>
        <strain evidence="2">AVDCRST_MAG22</strain>
    </source>
</reference>
<organism evidence="2">
    <name type="scientific">uncultured Rubrobacteraceae bacterium</name>
    <dbReference type="NCBI Taxonomy" id="349277"/>
    <lineage>
        <taxon>Bacteria</taxon>
        <taxon>Bacillati</taxon>
        <taxon>Actinomycetota</taxon>
        <taxon>Rubrobacteria</taxon>
        <taxon>Rubrobacterales</taxon>
        <taxon>Rubrobacteraceae</taxon>
        <taxon>environmental samples</taxon>
    </lineage>
</organism>
<feature type="region of interest" description="Disordered" evidence="1">
    <location>
        <begin position="1"/>
        <end position="41"/>
    </location>
</feature>
<protein>
    <submittedName>
        <fullName evidence="2">Uncharacterized protein</fullName>
    </submittedName>
</protein>
<feature type="compositionally biased region" description="Basic residues" evidence="1">
    <location>
        <begin position="24"/>
        <end position="34"/>
    </location>
</feature>
<gene>
    <name evidence="2" type="ORF">AVDCRST_MAG22-3429</name>
</gene>
<dbReference type="AlphaFoldDB" id="A0A6J4Q2S4"/>
<proteinExistence type="predicted"/>
<evidence type="ECO:0000256" key="1">
    <source>
        <dbReference type="SAM" id="MobiDB-lite"/>
    </source>
</evidence>